<gene>
    <name evidence="5" type="primary">APUM1_0</name>
    <name evidence="5" type="ORF">g.144276</name>
</gene>
<feature type="repeat" description="Pumilio" evidence="3">
    <location>
        <begin position="412"/>
        <end position="447"/>
    </location>
</feature>
<dbReference type="EMBL" id="GDJX01017308">
    <property type="protein sequence ID" value="JAT50628.1"/>
    <property type="molecule type" value="Transcribed_RNA"/>
</dbReference>
<feature type="non-terminal residue" evidence="5">
    <location>
        <position position="514"/>
    </location>
</feature>
<dbReference type="Pfam" id="PF00806">
    <property type="entry name" value="PUF"/>
    <property type="match status" value="4"/>
</dbReference>
<dbReference type="SUPFAM" id="SSF48371">
    <property type="entry name" value="ARM repeat"/>
    <property type="match status" value="1"/>
</dbReference>
<proteinExistence type="predicted"/>
<dbReference type="Gene3D" id="1.25.10.10">
    <property type="entry name" value="Leucine-rich Repeat Variant"/>
    <property type="match status" value="1"/>
</dbReference>
<dbReference type="InterPro" id="IPR016024">
    <property type="entry name" value="ARM-type_fold"/>
</dbReference>
<evidence type="ECO:0000259" key="4">
    <source>
        <dbReference type="PROSITE" id="PS50303"/>
    </source>
</evidence>
<sequence length="514" mass="56191">GSSLVRSTAADPQIVGKSSSPCLPTLGGGDDFMSNALSTCVTAQNDIVAAFSGLNLMNSRLLKEDDNVRGAALQEFTDKTENLFSVSSNHNNYLQRDMIKPEVDSSNISSFPILSRKIEVADTNMSKWTSDGQMNLPNLATSASVYSKVPTGSAISKGFDSPQNPRITNLNFTGSHVNNVRLNQRLPTSTNSQINAGVADHHLSRNGDQTGPGIQTPLMDPLFSQQLQRNDSATNAVASFISPLGRNLVDSSEMDMSAYQKAYLKALLAQHKLQSDLPFSQKPSVFNDGYYGTTASALGMQYPLNAISASILPFLGSINPQRQDDRLSHLPSTMKSSAGVSIGSWNSECGAMEEVFASSLLEDFKSNKSGSFELLDIVGHVVEFSADQYGSRFIQQKLETASVEQKNIIFPEIFPHARALMIDVFGNYVIQKFFEHGSESQRKQLSCQLIGHVLPLSLQMYGCRVIQKALEVLNMDQQTQIVSELDGSVMRCVRDQNGNHVIQKCIECVPQERI</sequence>
<dbReference type="PROSITE" id="PS50302">
    <property type="entry name" value="PUM"/>
    <property type="match status" value="4"/>
</dbReference>
<dbReference type="AlphaFoldDB" id="A0A1D1Y7K6"/>
<evidence type="ECO:0000256" key="3">
    <source>
        <dbReference type="PROSITE-ProRule" id="PRU00317"/>
    </source>
</evidence>
<dbReference type="Pfam" id="PF07990">
    <property type="entry name" value="NABP"/>
    <property type="match status" value="2"/>
</dbReference>
<feature type="non-terminal residue" evidence="5">
    <location>
        <position position="1"/>
    </location>
</feature>
<feature type="repeat" description="Pumilio" evidence="3">
    <location>
        <begin position="376"/>
        <end position="411"/>
    </location>
</feature>
<evidence type="ECO:0000256" key="1">
    <source>
        <dbReference type="ARBA" id="ARBA00022737"/>
    </source>
</evidence>
<dbReference type="PANTHER" id="PTHR12537">
    <property type="entry name" value="RNA BINDING PROTEIN PUMILIO-RELATED"/>
    <property type="match status" value="1"/>
</dbReference>
<dbReference type="SMART" id="SM00025">
    <property type="entry name" value="Pumilio"/>
    <property type="match status" value="4"/>
</dbReference>
<feature type="repeat" description="Pumilio" evidence="3">
    <location>
        <begin position="448"/>
        <end position="483"/>
    </location>
</feature>
<name>A0A1D1Y7K6_9ARAE</name>
<evidence type="ECO:0000313" key="5">
    <source>
        <dbReference type="EMBL" id="JAT50628.1"/>
    </source>
</evidence>
<feature type="repeat" description="Pumilio" evidence="3">
    <location>
        <begin position="484"/>
        <end position="514"/>
    </location>
</feature>
<keyword evidence="1" id="KW-0677">Repeat</keyword>
<accession>A0A1D1Y7K6</accession>
<dbReference type="InterPro" id="IPR012940">
    <property type="entry name" value="NABP"/>
</dbReference>
<dbReference type="InterPro" id="IPR001313">
    <property type="entry name" value="Pumilio_RNA-bd_rpt"/>
</dbReference>
<dbReference type="PROSITE" id="PS50303">
    <property type="entry name" value="PUM_HD"/>
    <property type="match status" value="1"/>
</dbReference>
<dbReference type="PANTHER" id="PTHR12537:SF12">
    <property type="entry name" value="MATERNAL PROTEIN PUMILIO"/>
    <property type="match status" value="1"/>
</dbReference>
<keyword evidence="2" id="KW-0810">Translation regulation</keyword>
<dbReference type="InterPro" id="IPR033133">
    <property type="entry name" value="PUM-HD"/>
</dbReference>
<dbReference type="InterPro" id="IPR011989">
    <property type="entry name" value="ARM-like"/>
</dbReference>
<evidence type="ECO:0000256" key="2">
    <source>
        <dbReference type="ARBA" id="ARBA00022845"/>
    </source>
</evidence>
<organism evidence="5">
    <name type="scientific">Anthurium amnicola</name>
    <dbReference type="NCBI Taxonomy" id="1678845"/>
    <lineage>
        <taxon>Eukaryota</taxon>
        <taxon>Viridiplantae</taxon>
        <taxon>Streptophyta</taxon>
        <taxon>Embryophyta</taxon>
        <taxon>Tracheophyta</taxon>
        <taxon>Spermatophyta</taxon>
        <taxon>Magnoliopsida</taxon>
        <taxon>Liliopsida</taxon>
        <taxon>Araceae</taxon>
        <taxon>Pothoideae</taxon>
        <taxon>Potheae</taxon>
        <taxon>Anthurium</taxon>
    </lineage>
</organism>
<feature type="domain" description="PUM-HD" evidence="4">
    <location>
        <begin position="356"/>
        <end position="514"/>
    </location>
</feature>
<protein>
    <submittedName>
        <fullName evidence="5">Pumilio 1</fullName>
    </submittedName>
</protein>
<dbReference type="GO" id="GO:0006417">
    <property type="term" value="P:regulation of translation"/>
    <property type="evidence" value="ECO:0007669"/>
    <property type="project" value="UniProtKB-KW"/>
</dbReference>
<dbReference type="GO" id="GO:0005737">
    <property type="term" value="C:cytoplasm"/>
    <property type="evidence" value="ECO:0007669"/>
    <property type="project" value="TreeGrafter"/>
</dbReference>
<reference evidence="5" key="1">
    <citation type="submission" date="2015-07" db="EMBL/GenBank/DDBJ databases">
        <title>Transcriptome Assembly of Anthurium amnicola.</title>
        <authorList>
            <person name="Suzuki J."/>
        </authorList>
    </citation>
    <scope>NUCLEOTIDE SEQUENCE</scope>
</reference>
<dbReference type="GO" id="GO:0003729">
    <property type="term" value="F:mRNA binding"/>
    <property type="evidence" value="ECO:0007669"/>
    <property type="project" value="TreeGrafter"/>
</dbReference>